<feature type="compositionally biased region" description="Polar residues" evidence="1">
    <location>
        <begin position="1875"/>
        <end position="1884"/>
    </location>
</feature>
<dbReference type="InterPro" id="IPR033228">
    <property type="entry name" value="SZT2"/>
</dbReference>
<feature type="region of interest" description="Disordered" evidence="1">
    <location>
        <begin position="1170"/>
        <end position="1312"/>
    </location>
</feature>
<keyword evidence="3" id="KW-1185">Reference proteome</keyword>
<evidence type="ECO:0000313" key="3">
    <source>
        <dbReference type="Proteomes" id="UP001148018"/>
    </source>
</evidence>
<feature type="region of interest" description="Disordered" evidence="1">
    <location>
        <begin position="1875"/>
        <end position="2011"/>
    </location>
</feature>
<dbReference type="PANTHER" id="PTHR14918:SF3">
    <property type="entry name" value="KICSTOR COMPLEX PROTEIN SZT2"/>
    <property type="match status" value="1"/>
</dbReference>
<evidence type="ECO:0008006" key="4">
    <source>
        <dbReference type="Google" id="ProtNLM"/>
    </source>
</evidence>
<feature type="region of interest" description="Disordered" evidence="1">
    <location>
        <begin position="1076"/>
        <end position="1109"/>
    </location>
</feature>
<feature type="compositionally biased region" description="Polar residues" evidence="1">
    <location>
        <begin position="1090"/>
        <end position="1109"/>
    </location>
</feature>
<dbReference type="GO" id="GO:0005777">
    <property type="term" value="C:peroxisome"/>
    <property type="evidence" value="ECO:0007669"/>
    <property type="project" value="InterPro"/>
</dbReference>
<feature type="compositionally biased region" description="Polar residues" evidence="1">
    <location>
        <begin position="2720"/>
        <end position="2730"/>
    </location>
</feature>
<feature type="region of interest" description="Disordered" evidence="1">
    <location>
        <begin position="2875"/>
        <end position="2917"/>
    </location>
</feature>
<feature type="region of interest" description="Disordered" evidence="1">
    <location>
        <begin position="2509"/>
        <end position="2622"/>
    </location>
</feature>
<organism evidence="2 3">
    <name type="scientific">Muraenolepis orangiensis</name>
    <name type="common">Patagonian moray cod</name>
    <dbReference type="NCBI Taxonomy" id="630683"/>
    <lineage>
        <taxon>Eukaryota</taxon>
        <taxon>Metazoa</taxon>
        <taxon>Chordata</taxon>
        <taxon>Craniata</taxon>
        <taxon>Vertebrata</taxon>
        <taxon>Euteleostomi</taxon>
        <taxon>Actinopterygii</taxon>
        <taxon>Neopterygii</taxon>
        <taxon>Teleostei</taxon>
        <taxon>Neoteleostei</taxon>
        <taxon>Acanthomorphata</taxon>
        <taxon>Zeiogadaria</taxon>
        <taxon>Gadariae</taxon>
        <taxon>Gadiformes</taxon>
        <taxon>Muraenolepidoidei</taxon>
        <taxon>Muraenolepididae</taxon>
        <taxon>Muraenolepis</taxon>
    </lineage>
</organism>
<accession>A0A9Q0E2Z6</accession>
<protein>
    <recommendedName>
        <fullName evidence="4">KICSTOR complex protein SZT2</fullName>
    </recommendedName>
</protein>
<feature type="compositionally biased region" description="Low complexity" evidence="1">
    <location>
        <begin position="1250"/>
        <end position="1266"/>
    </location>
</feature>
<feature type="compositionally biased region" description="Gly residues" evidence="1">
    <location>
        <begin position="1198"/>
        <end position="1225"/>
    </location>
</feature>
<feature type="compositionally biased region" description="Polar residues" evidence="1">
    <location>
        <begin position="1282"/>
        <end position="1307"/>
    </location>
</feature>
<dbReference type="EMBL" id="JANIIK010000048">
    <property type="protein sequence ID" value="KAJ3599842.1"/>
    <property type="molecule type" value="Genomic_DNA"/>
</dbReference>
<evidence type="ECO:0000256" key="1">
    <source>
        <dbReference type="SAM" id="MobiDB-lite"/>
    </source>
</evidence>
<gene>
    <name evidence="2" type="ORF">NHX12_033796</name>
</gene>
<dbReference type="PANTHER" id="PTHR14918">
    <property type="entry name" value="KICSTOR COMPLEX PROTEIN SZT2"/>
    <property type="match status" value="1"/>
</dbReference>
<feature type="region of interest" description="Disordered" evidence="1">
    <location>
        <begin position="1551"/>
        <end position="1576"/>
    </location>
</feature>
<feature type="compositionally biased region" description="Low complexity" evidence="1">
    <location>
        <begin position="2527"/>
        <end position="2540"/>
    </location>
</feature>
<feature type="region of interest" description="Disordered" evidence="1">
    <location>
        <begin position="699"/>
        <end position="721"/>
    </location>
</feature>
<feature type="compositionally biased region" description="Basic and acidic residues" evidence="1">
    <location>
        <begin position="2591"/>
        <end position="2605"/>
    </location>
</feature>
<comment type="caution">
    <text evidence="2">The sequence shown here is derived from an EMBL/GenBank/DDBJ whole genome shotgun (WGS) entry which is preliminary data.</text>
</comment>
<feature type="compositionally biased region" description="Low complexity" evidence="1">
    <location>
        <begin position="1459"/>
        <end position="1468"/>
    </location>
</feature>
<feature type="region of interest" description="Disordered" evidence="1">
    <location>
        <begin position="3040"/>
        <end position="3074"/>
    </location>
</feature>
<feature type="compositionally biased region" description="Basic and acidic residues" evidence="1">
    <location>
        <begin position="1077"/>
        <end position="1089"/>
    </location>
</feature>
<name>A0A9Q0E2Z6_9TELE</name>
<proteinExistence type="predicted"/>
<feature type="compositionally biased region" description="Low complexity" evidence="1">
    <location>
        <begin position="2552"/>
        <end position="2568"/>
    </location>
</feature>
<feature type="region of interest" description="Disordered" evidence="1">
    <location>
        <begin position="2709"/>
        <end position="2730"/>
    </location>
</feature>
<sequence length="3621" mass="402517">MEEADQIYLLMKEEYRISRNVRLAWFLGKLNQVIRPASKSDLVVSMCSSRININLQLHSENELDLLSVLPKGCQPDQPPTGRPCLLVPSTRAVFLARRYRFVIELDLSPSTGIVDDSAGKLIFDEVFNALSKCLAGLARPFRVPGTSQVFQPKIFITILAYSSIIGLSSHQVLVQCCQLDCTDLKPFLHHVYQQLRAVENNMAEVLQQQHEQCDSQSHKKPGITMVPADIGLVSMVRQGILALQLLPPNSSAGIIIITDGVTSVPDVAVSETLLNQLRSGTIACSFVQVGGTYSYDCSFGYVPNVELMKFLSLASFGSYLASCPEVDADNTEMNSYHKALLSYSFLKTSESMFSEYFCVTQHKLFNEHLVSTSGNPALVMRRKKHTEKDVRAYLISVVSVRLREGYTIREINLTKGGSQLEVKLVLLWKHNMSIEYLAVAAWPLDPGLRTTRVEVVMEGSYDILHDISCTQKKPITSPYRTSVIRRFWNTLQSINQTDQMLVHLQAFNSLPENYIIPESTKNGVPLFYIPPGSTTPVLSLQNSGSKDSSRSVFSSYWKPILSMDANFWQRWLHMHRITIILEHDMPVPKHVHTPGDNGRFSTIQCRISHSALTSLLRDWTSFVLVEGYSYIKLIYNSPELPPSLFYLVRLVSKTPCLVLRLGFPIGTLAHIRNKIVDELRDQILKLRFPHRVQNVKEVTPKPKRKLLGRPSPSKTPPSLPLPKLALSDRPCVVVLNKPLERLLIRYDKLPLDFQMPFVFNMETSAHVPNAGTPLNVAAGRTASSTLASLSRYFYHRRWVWAMQRTQGPVVSIQAMAHILSILSEIRLSEGFHFAASGEGIVNMVLELPMKGTSLDLDKESHSCMVQYIMFPPHSNATKDSFSTDEDNDTEVEAIDADVELNLVTECWVEPQTGTLLSPMDQHHHFHGLKYQEIPQIFPKDLSCMSTMMTFEYLSQMCQNKDQMQPVVVDLHHGRGEGEFLAPEDRIVSVPFQFDLMQLLPKAQQIELFFLMFAKDTEDEAPSVLPNEVLLSLFHSSLDQDLSDREILLADGEHMLFVQHILERERDGHAAPFSLPVAKEEDLGTPDRQDTTTSFNTISSSQEVTGSTSTLQSFSNVDLVDEEPIQPGQRGSAPRWRCYAKYISSQQVLLTFLPATLTDVVALMSSEAGTEAEGTADVTQNHDALLDPRGGAVGRPPGQRGGAVGRPPGQRGGAVGRPLGQRGGAVGAPPASGGERSEGPSASGGERSERPPAAASPGPEGEGATPGCLGPQMESRHPETDSAELQSEGTVQFSEPGSASDARQTAQRKGTGGGHLRCPVYVYHVSLDHLKDQFVQPRPGRQNRDVFMRSLSQERSSSSPWTDVLSQPHKHKELVSYCSLLQEHYHQSYVKGVYRSLQQSSTICSQDVLTAMDYCEESLQEIDITSFLQTLCGHVRDFQESGKVRGEDGAPGGHSEDDGTSVSSSSVETTEGKDESTEARYFDPPSPSVPEEDTPNKNQEILLSLLKTQHTCEVHPDLHKIIQDKFTEIGSQYFQMVPFSPHYFFYCPPSAKNEKDSDGGERQPSEELMSDPATEDENLSGCCIVTESDTDLEVEYQEAGPANILDGDSLLEPEGSSSQEMPPLFVHLTCSVNLKSCHGSTPIQTVPTCLAEVLTCLDSAEAVQAVDLNELSVTLDIFVLTLPPEVEAMPGFHHNRYTSESSVSLNRSPGQPSSYRSDEEVMFGLDDLRGTTVNGVSGDSLSKLPMPQRLALLATIEEIRWLLEDEIVSAMRRSGAIRSAVLQKVADHVVRSSGRTCCQHETVPLLFVFGPEKSLEKFRQEFRRTSFHGYVLNGEQDDFHYLSLSRRTLAGKTRSDNALDLLRQLDLCAVSVNAGDQSRVSQAENKMTEEDSEGDEMKLANGDYNPASGSSSEAVTIRAAVKQPSEDVHSQTPTGSHLLPGHGGAEQGPEPSSPPETPSTVSLTDSLRSATHYSERLRPNRVQSVVSSQGSLDSDMLGYDGGSSDSEIESPTVDEREQKVLLMPNFWLIVRIHQDRVEVYSHSRSFTGDKGDQEKSAELPEHLKLHQTVVRKISDVCRVVNQRMLLQDLHDSHACHSLLVAESEEDIWKNDSLYRQKHANADDYTNEENYQPRDYLAATMEFIPGYFSCDVVWSTVIHIHPRLKMGPNMGVSRAIQALRSVLNSFCVVNRKNMFVYQERTTKSVFYLRLCETSQAGRYCDMEGNVYPSRSLGLARSQEPSEEINYQRSAMESSRPVGLVDKHILLLVHGVGDAGPEITDELVKLLRKRLDETTLDIITVMLVRNCKLTPSDVEFIQPLGSPSNEVMLFSLPPYCWSILPAAAHYLRQNLLIFLHLPKYTDSVSAHQFKHYFHACSGLPDNDIFLYNKPGGQGTGGKGIACITLSFVDAQGAPLVVPAQDCTALQKRRPFESPLHPDQFEELTAVSKVDMSNILSVPQMHVRFDVWEQGSISPSQLADELQGALRHALCDLIMELEVLPHPLCLGAPSCRQTEEVPLSPSPEPKDLRRSSSSSTRGFKSSPSPIVLPPTPGTVPTPVGSSTPESTTPTGRSGRRSFWEILSKPESSELVSPKTTDDIVPERVEEGRAVRRRHKTESVKQQGSQERALAVELETLHRKQASRLEEGDAGTLHPVYQFVYQPWMDFMAKLGCPSAQQCTAEISSHFLLPSVLMEMVNLVSSLANDTTVKVFEKQSIPDRPAPTPGTSSSLDVTSTNGTAVQTKVLLPLLLPRDARTTLPPAPPLSPRLSSSNHSSDEEHSPVLNRFTPHKGFQRFEALEPSDWPGHTPGGGAPRQRFLFIYVQGKKVTLHCYNWSVDLGLALHRQLVQLLKWQNARAHVVHCLLHQKMGLFHHHCFSDTPSHDHEDGKQEPNPFLNPPVEPDALLRSPVAPPTSKDLGRQLGSSSRCLAPLHFPSELLPFDEALRDMSTVRPFSAVVPGELEWPADVVARHGTQLLEVKAAERREMEKQMKIENLFVTWQQRSAQSNMPISAADLDILKQSSRLVHYCATPLLFDPTFRKHIQEEQVPRPPGKKRHRSGDSVASGRDRSYSTDSAETTAPCRLKEESWLLELSNTFLQQYIQYLLSTGFTLVQVRPQSPARNTARARAAMLSSMLSEGRMSFSYVKQKSEDSPKITASGTTPYHLQRALPGGIVLIELTFQTVNSQGTLLTKPRCKPFPEAIPVSDSALSMLFTEECDKARDLMHVHSFSYDYHLRAVHQHLAGSHAVLRQGYQLTGFLEDFISQHPHIPKFGRNHVFQGMFCASTGVITAHQLYNYITDHASTYSMRPVRMSKAAVGTADGKKGPAGGGADHHEYALVALWNSSGSYRDLEGLQHHDTFDVSLLVCHHAAPFEEQLEGERHLLKLRFYVIMTSQRELFPRLTADMRRFKKLPPQLHREAGDSAAPGPAGGEAGGLPYPSAPFPLLSSEVLTAERHIQASVEQAMGHCRRDTLWRRLFHGEHLVLDKLKLAKLSFCELEELLQAVVSRSIGEIDPQLDCFLTMSPGWYQSLVKVLLTRFPQSCRHFDENGIQYLAVLNQKFTDCFVLVFLDTQAGKTSLKVVFREPLPSPAPGSSSSPAPQLVSMYHHLEAVINTACYNLWTGLL</sequence>
<evidence type="ECO:0000313" key="2">
    <source>
        <dbReference type="EMBL" id="KAJ3599842.1"/>
    </source>
</evidence>
<reference evidence="2" key="1">
    <citation type="submission" date="2022-07" db="EMBL/GenBank/DDBJ databases">
        <title>Chromosome-level genome of Muraenolepis orangiensis.</title>
        <authorList>
            <person name="Kim J."/>
        </authorList>
    </citation>
    <scope>NUCLEOTIDE SEQUENCE</scope>
    <source>
        <strain evidence="2">KU_S4_2022</strain>
        <tissue evidence="2">Muscle</tissue>
    </source>
</reference>
<dbReference type="Proteomes" id="UP001148018">
    <property type="component" value="Unassembled WGS sequence"/>
</dbReference>
<feature type="region of interest" description="Disordered" evidence="1">
    <location>
        <begin position="2752"/>
        <end position="2781"/>
    </location>
</feature>
<feature type="compositionally biased region" description="Basic and acidic residues" evidence="1">
    <location>
        <begin position="1469"/>
        <end position="1480"/>
    </location>
</feature>
<feature type="compositionally biased region" description="Pro residues" evidence="1">
    <location>
        <begin position="2542"/>
        <end position="2551"/>
    </location>
</feature>
<feature type="compositionally biased region" description="Basic and acidic residues" evidence="1">
    <location>
        <begin position="2876"/>
        <end position="2885"/>
    </location>
</feature>
<dbReference type="OrthoDB" id="43547at2759"/>
<feature type="compositionally biased region" description="Polar residues" evidence="1">
    <location>
        <begin position="1960"/>
        <end position="1971"/>
    </location>
</feature>
<feature type="region of interest" description="Disordered" evidence="1">
    <location>
        <begin position="1441"/>
        <end position="1494"/>
    </location>
</feature>
<feature type="compositionally biased region" description="Basic and acidic residues" evidence="1">
    <location>
        <begin position="1551"/>
        <end position="1564"/>
    </location>
</feature>
<feature type="compositionally biased region" description="Polar residues" evidence="1">
    <location>
        <begin position="1980"/>
        <end position="1991"/>
    </location>
</feature>